<proteinExistence type="predicted"/>
<dbReference type="InterPro" id="IPR006886">
    <property type="entry name" value="RNA_pol_III_Rpc5"/>
</dbReference>
<keyword evidence="3" id="KW-1185">Reference proteome</keyword>
<dbReference type="PANTHER" id="PTHR12069:SF0">
    <property type="entry name" value="DNA-DIRECTED RNA POLYMERASE III SUBUNIT RPC5"/>
    <property type="match status" value="1"/>
</dbReference>
<dbReference type="PANTHER" id="PTHR12069">
    <property type="entry name" value="DNA-DIRECTED RNA POLYMERASES III 80 KDA POLYPEPTIDE RNA POLYMERASE III SUBUNIT 5"/>
    <property type="match status" value="1"/>
</dbReference>
<protein>
    <submittedName>
        <fullName evidence="2">Transcription regulator</fullName>
    </submittedName>
</protein>
<gene>
    <name evidence="2" type="ORF">POM88_041566</name>
</gene>
<dbReference type="GO" id="GO:0005666">
    <property type="term" value="C:RNA polymerase III complex"/>
    <property type="evidence" value="ECO:0007669"/>
    <property type="project" value="TreeGrafter"/>
</dbReference>
<dbReference type="AlphaFoldDB" id="A0AAD8HEI0"/>
<sequence>MDMDLDLDELDGPNQAPSRSTRFAPKNSKFKPKPKTRPLKPKFDTSFVLPSTKEESVESLIASVDAGNTIKVEMESSCKTTSNRDDIVKMDTDLKTKGNQQEDLMEEDHRKDEDPVVREIDVFFTPSLDSNSLLYVLQYPLKPCWRPYELDEQCEEVRVKPASSEVEIDLSVDLDSKNYDPDLNTKGKMTKQVLSSSWKFPCRSGYAVGVLKGNKLHLNPVHAAVQLRPSLHHFGSGALRKKNMVHYDEGAVKDEKLVGTSKKQNKQTEVLNDTMKDLGENWIHLKYHGSKSNASTKYLQKMVGEEGSEIEFSMSSFDYVNSFCPGASNRQGGPSKRDLFKLSLEDRLKTWLCQVAPIHRFDVLKYLLAPSDSVEDLLEVLKKLCYLVQGLWVPKSSLLELQGLDALVRDYTLFLFSKSHCISKSDLPQKSKLKNAMENVLRVFAVQRSALRDWKFKEPKDMSFVQLHPDIVMEQEQVWETRGEKLNTQIYGERSGHGLKNPSKTDRTGRLVSMENASKGLLKTSTKTPAKTFISDETREALLKTLQKLFQGNKVCSFQRICQLLRDVAISKDVHAKGGALERSAAAGLDAPPEELRAIINQVAIDIHGVYVPRTPTDHSYDGLRKAVIDLLLVEGPNAKLKKANIIEAAKIALKRDEIPMAEYNKVMSELCVSRGSVWVLKSGDRSPDDKMHS</sequence>
<accession>A0AAD8HEI0</accession>
<reference evidence="2" key="1">
    <citation type="submission" date="2023-02" db="EMBL/GenBank/DDBJ databases">
        <title>Genome of toxic invasive species Heracleum sosnowskyi carries increased number of genes despite the absence of recent whole-genome duplications.</title>
        <authorList>
            <person name="Schelkunov M."/>
            <person name="Shtratnikova V."/>
            <person name="Makarenko M."/>
            <person name="Klepikova A."/>
            <person name="Omelchenko D."/>
            <person name="Novikova G."/>
            <person name="Obukhova E."/>
            <person name="Bogdanov V."/>
            <person name="Penin A."/>
            <person name="Logacheva M."/>
        </authorList>
    </citation>
    <scope>NUCLEOTIDE SEQUENCE</scope>
    <source>
        <strain evidence="2">Hsosn_3</strain>
        <tissue evidence="2">Leaf</tissue>
    </source>
</reference>
<dbReference type="GO" id="GO:0042797">
    <property type="term" value="P:tRNA transcription by RNA polymerase III"/>
    <property type="evidence" value="ECO:0007669"/>
    <property type="project" value="TreeGrafter"/>
</dbReference>
<comment type="caution">
    <text evidence="2">The sequence shown here is derived from an EMBL/GenBank/DDBJ whole genome shotgun (WGS) entry which is preliminary data.</text>
</comment>
<feature type="region of interest" description="Disordered" evidence="1">
    <location>
        <begin position="1"/>
        <end position="46"/>
    </location>
</feature>
<feature type="compositionally biased region" description="Acidic residues" evidence="1">
    <location>
        <begin position="1"/>
        <end position="11"/>
    </location>
</feature>
<evidence type="ECO:0000313" key="3">
    <source>
        <dbReference type="Proteomes" id="UP001237642"/>
    </source>
</evidence>
<name>A0AAD8HEI0_9APIA</name>
<evidence type="ECO:0000256" key="1">
    <source>
        <dbReference type="SAM" id="MobiDB-lite"/>
    </source>
</evidence>
<reference evidence="2" key="2">
    <citation type="submission" date="2023-05" db="EMBL/GenBank/DDBJ databases">
        <authorList>
            <person name="Schelkunov M.I."/>
        </authorList>
    </citation>
    <scope>NUCLEOTIDE SEQUENCE</scope>
    <source>
        <strain evidence="2">Hsosn_3</strain>
        <tissue evidence="2">Leaf</tissue>
    </source>
</reference>
<organism evidence="2 3">
    <name type="scientific">Heracleum sosnowskyi</name>
    <dbReference type="NCBI Taxonomy" id="360622"/>
    <lineage>
        <taxon>Eukaryota</taxon>
        <taxon>Viridiplantae</taxon>
        <taxon>Streptophyta</taxon>
        <taxon>Embryophyta</taxon>
        <taxon>Tracheophyta</taxon>
        <taxon>Spermatophyta</taxon>
        <taxon>Magnoliopsida</taxon>
        <taxon>eudicotyledons</taxon>
        <taxon>Gunneridae</taxon>
        <taxon>Pentapetalae</taxon>
        <taxon>asterids</taxon>
        <taxon>campanulids</taxon>
        <taxon>Apiales</taxon>
        <taxon>Apiaceae</taxon>
        <taxon>Apioideae</taxon>
        <taxon>apioid superclade</taxon>
        <taxon>Tordylieae</taxon>
        <taxon>Tordyliinae</taxon>
        <taxon>Heracleum</taxon>
    </lineage>
</organism>
<dbReference type="Pfam" id="PF04801">
    <property type="entry name" value="RPC5"/>
    <property type="match status" value="1"/>
</dbReference>
<evidence type="ECO:0000313" key="2">
    <source>
        <dbReference type="EMBL" id="KAK1366005.1"/>
    </source>
</evidence>
<dbReference type="Proteomes" id="UP001237642">
    <property type="component" value="Unassembled WGS sequence"/>
</dbReference>
<dbReference type="EMBL" id="JAUIZM010000009">
    <property type="protein sequence ID" value="KAK1366005.1"/>
    <property type="molecule type" value="Genomic_DNA"/>
</dbReference>
<feature type="compositionally biased region" description="Basic residues" evidence="1">
    <location>
        <begin position="28"/>
        <end position="40"/>
    </location>
</feature>